<keyword evidence="4" id="KW-0808">Transferase</keyword>
<evidence type="ECO:0000256" key="3">
    <source>
        <dbReference type="ARBA" id="ARBA00023242"/>
    </source>
</evidence>
<dbReference type="GO" id="GO:0008483">
    <property type="term" value="F:transaminase activity"/>
    <property type="evidence" value="ECO:0007669"/>
    <property type="project" value="UniProtKB-KW"/>
</dbReference>
<gene>
    <name evidence="4" type="ORF">CkaCkLH20_06693</name>
</gene>
<dbReference type="OrthoDB" id="5419315at2759"/>
<keyword evidence="2" id="KW-0663">Pyridoxal phosphate</keyword>
<dbReference type="NCBIfam" id="NF005685">
    <property type="entry name" value="PRK07483.1"/>
    <property type="match status" value="1"/>
</dbReference>
<dbReference type="InterPro" id="IPR015422">
    <property type="entry name" value="PyrdxlP-dep_Trfase_small"/>
</dbReference>
<name>A0A9P6LK29_9PEZI</name>
<evidence type="ECO:0000313" key="4">
    <source>
        <dbReference type="EMBL" id="KAF9875761.1"/>
    </source>
</evidence>
<comment type="caution">
    <text evidence="4">The sequence shown here is derived from an EMBL/GenBank/DDBJ whole genome shotgun (WGS) entry which is preliminary data.</text>
</comment>
<proteinExistence type="inferred from homology"/>
<dbReference type="InterPro" id="IPR015421">
    <property type="entry name" value="PyrdxlP-dep_Trfase_major"/>
</dbReference>
<dbReference type="Pfam" id="PF00202">
    <property type="entry name" value="Aminotran_3"/>
    <property type="match status" value="1"/>
</dbReference>
<comment type="similarity">
    <text evidence="1">Belongs to the class-III pyridoxal-phosphate-dependent aminotransferase family.</text>
</comment>
<dbReference type="Proteomes" id="UP000781932">
    <property type="component" value="Unassembled WGS sequence"/>
</dbReference>
<keyword evidence="4" id="KW-0032">Aminotransferase</keyword>
<dbReference type="CDD" id="cd00610">
    <property type="entry name" value="OAT_like"/>
    <property type="match status" value="1"/>
</dbReference>
<dbReference type="Gene3D" id="3.40.640.10">
    <property type="entry name" value="Type I PLP-dependent aspartate aminotransferase-like (Major domain)"/>
    <property type="match status" value="1"/>
</dbReference>
<evidence type="ECO:0000256" key="1">
    <source>
        <dbReference type="ARBA" id="ARBA00008954"/>
    </source>
</evidence>
<dbReference type="InterPro" id="IPR021858">
    <property type="entry name" value="Fun_TF"/>
</dbReference>
<dbReference type="GO" id="GO:0005829">
    <property type="term" value="C:cytosol"/>
    <property type="evidence" value="ECO:0007669"/>
    <property type="project" value="TreeGrafter"/>
</dbReference>
<dbReference type="InterPro" id="IPR005814">
    <property type="entry name" value="Aminotrans_3"/>
</dbReference>
<dbReference type="EMBL" id="JAATWM020000020">
    <property type="protein sequence ID" value="KAF9875761.1"/>
    <property type="molecule type" value="Genomic_DNA"/>
</dbReference>
<dbReference type="RefSeq" id="XP_038745222.1">
    <property type="nucleotide sequence ID" value="XM_038889410.1"/>
</dbReference>
<organism evidence="4 5">
    <name type="scientific">Colletotrichum karsti</name>
    <dbReference type="NCBI Taxonomy" id="1095194"/>
    <lineage>
        <taxon>Eukaryota</taxon>
        <taxon>Fungi</taxon>
        <taxon>Dikarya</taxon>
        <taxon>Ascomycota</taxon>
        <taxon>Pezizomycotina</taxon>
        <taxon>Sordariomycetes</taxon>
        <taxon>Hypocreomycetidae</taxon>
        <taxon>Glomerellales</taxon>
        <taxon>Glomerellaceae</taxon>
        <taxon>Colletotrichum</taxon>
        <taxon>Colletotrichum boninense species complex</taxon>
    </lineage>
</organism>
<dbReference type="PANTHER" id="PTHR43094">
    <property type="entry name" value="AMINOTRANSFERASE"/>
    <property type="match status" value="1"/>
</dbReference>
<dbReference type="SUPFAM" id="SSF53383">
    <property type="entry name" value="PLP-dependent transferases"/>
    <property type="match status" value="1"/>
</dbReference>
<dbReference type="PANTHER" id="PTHR43094:SF1">
    <property type="entry name" value="AMINOTRANSFERASE CLASS-III"/>
    <property type="match status" value="1"/>
</dbReference>
<reference evidence="4" key="1">
    <citation type="submission" date="2020-03" db="EMBL/GenBank/DDBJ databases">
        <authorList>
            <person name="He L."/>
        </authorList>
    </citation>
    <scope>NUCLEOTIDE SEQUENCE</scope>
    <source>
        <strain evidence="4">CkLH20</strain>
    </source>
</reference>
<keyword evidence="5" id="KW-1185">Reference proteome</keyword>
<keyword evidence="3" id="KW-0539">Nucleus</keyword>
<dbReference type="Pfam" id="PF11951">
    <property type="entry name" value="Fungal_trans_2"/>
    <property type="match status" value="1"/>
</dbReference>
<dbReference type="AlphaFoldDB" id="A0A9P6LK29"/>
<reference evidence="4" key="2">
    <citation type="submission" date="2020-11" db="EMBL/GenBank/DDBJ databases">
        <title>Whole genome sequencing of Colletotrichum sp.</title>
        <authorList>
            <person name="Li H."/>
        </authorList>
    </citation>
    <scope>NUCLEOTIDE SEQUENCE</scope>
    <source>
        <strain evidence="4">CkLH20</strain>
    </source>
</reference>
<dbReference type="InterPro" id="IPR015424">
    <property type="entry name" value="PyrdxlP-dep_Trfase"/>
</dbReference>
<dbReference type="Gene3D" id="3.90.1150.10">
    <property type="entry name" value="Aspartate Aminotransferase, domain 1"/>
    <property type="match status" value="1"/>
</dbReference>
<evidence type="ECO:0000313" key="5">
    <source>
        <dbReference type="Proteomes" id="UP000781932"/>
    </source>
</evidence>
<protein>
    <submittedName>
        <fullName evidence="4">Class III aminotransferase</fullName>
    </submittedName>
</protein>
<dbReference type="GeneID" id="62162484"/>
<accession>A0A9P6LK29</accession>
<evidence type="ECO:0000256" key="2">
    <source>
        <dbReference type="ARBA" id="ARBA00022898"/>
    </source>
</evidence>
<sequence>MAHPFVTDSNILHRTFSGRPERVVSASGVTLFLDSGREVLDASAGPAVSCLGHGRDEVAEAISKQIRQLAYLYSGAQFTCDATEKLASLLLESRPGGLSKAIFVNSGSEATDAAIKLATQYWHERGLPQKTHFIARKQSYHGNTIGALCVSGHSSRRALYGDWLSNNVSFVDPCYAYRLKGDGETDEEYVLRLADQLENQVLRVGPENVAAFIAETVSGTTLGCLPAVPGYFKAVREICDKYDILLILDEIMCGMGKTGTMHAWEQERISGPDIQTVGKALGGGFIPLSGVFLRDKVFEALASGSGGLAHGHTFQAHPVACASAIEVQRIIRDENLLQNVADMGAVLERLLNAELGPLRPVADIRGRGLFWAVEFMKDKEKKIPFSPEAQFCKRVVDRALALGLNILGNLGTTGEVHVEHVIMSPPYVVTEEPANLVASRRSMLRYYTVTLAFLLTTNLENNCFLSVLMPMAFECQPLMYALAASASSHLALRSHDFKDVALQHRGLALNKLNAAMRDSELSPEMCLAVTMVLCSMESISDPTDIWYHHLAGAAAALKAEPCSQTLDPGTEATCLSSPEGKWLLRNFAYHDVLMSVSMDCRPFLLGDYWMSEDDSFADPYFGFASRVLFLISETSALNADFVEAGQASGGDPTQPSFSDRARVLESEILAWGCPSEDEGSPYLTQLGEAYRHAALVYLYRTIRRHVPGYSDVLEAKIQGCVDRICHLAEDMPEGCLAECTLVFPLFIAGGEARATAHVEAIRDRLGTIVGLRKFRNVEACVDVLDEVWRLRVSGSRSAGRDRVDWLDVVKHRGWKLAIT</sequence>
<dbReference type="GO" id="GO:0030170">
    <property type="term" value="F:pyridoxal phosphate binding"/>
    <property type="evidence" value="ECO:0007669"/>
    <property type="project" value="InterPro"/>
</dbReference>